<evidence type="ECO:0000313" key="1">
    <source>
        <dbReference type="EMBL" id="GFO05551.1"/>
    </source>
</evidence>
<reference evidence="1 2" key="1">
    <citation type="journal article" date="2021" name="Elife">
        <title>Chloroplast acquisition without the gene transfer in kleptoplastic sea slugs, Plakobranchus ocellatus.</title>
        <authorList>
            <person name="Maeda T."/>
            <person name="Takahashi S."/>
            <person name="Yoshida T."/>
            <person name="Shimamura S."/>
            <person name="Takaki Y."/>
            <person name="Nagai Y."/>
            <person name="Toyoda A."/>
            <person name="Suzuki Y."/>
            <person name="Arimoto A."/>
            <person name="Ishii H."/>
            <person name="Satoh N."/>
            <person name="Nishiyama T."/>
            <person name="Hasebe M."/>
            <person name="Maruyama T."/>
            <person name="Minagawa J."/>
            <person name="Obokata J."/>
            <person name="Shigenobu S."/>
        </authorList>
    </citation>
    <scope>NUCLEOTIDE SEQUENCE [LARGE SCALE GENOMIC DNA]</scope>
</reference>
<organism evidence="1 2">
    <name type="scientific">Plakobranchus ocellatus</name>
    <dbReference type="NCBI Taxonomy" id="259542"/>
    <lineage>
        <taxon>Eukaryota</taxon>
        <taxon>Metazoa</taxon>
        <taxon>Spiralia</taxon>
        <taxon>Lophotrochozoa</taxon>
        <taxon>Mollusca</taxon>
        <taxon>Gastropoda</taxon>
        <taxon>Heterobranchia</taxon>
        <taxon>Euthyneura</taxon>
        <taxon>Panpulmonata</taxon>
        <taxon>Sacoglossa</taxon>
        <taxon>Placobranchoidea</taxon>
        <taxon>Plakobranchidae</taxon>
        <taxon>Plakobranchus</taxon>
    </lineage>
</organism>
<dbReference type="Proteomes" id="UP000735302">
    <property type="component" value="Unassembled WGS sequence"/>
</dbReference>
<dbReference type="AlphaFoldDB" id="A0AAV4AFZ1"/>
<keyword evidence="2" id="KW-1185">Reference proteome</keyword>
<sequence>MSSECPLNVLFCDMSVMIHQKQQSMSCLKAPGLKITTSSFQSNKDNTLNTPHSNFFMLQNPMGHWKRKNNISIVAFRPSVRPGHRWRNPYPRQKDTCRSQSGFTIHCTTDAPGIEKTSEKSIFDIEKKNSPYNLHRPFYRGFEARYGRPGLTEGLKA</sequence>
<gene>
    <name evidence="1" type="ORF">PoB_003205600</name>
</gene>
<protein>
    <submittedName>
        <fullName evidence="1">Uncharacterized protein</fullName>
    </submittedName>
</protein>
<evidence type="ECO:0000313" key="2">
    <source>
        <dbReference type="Proteomes" id="UP000735302"/>
    </source>
</evidence>
<name>A0AAV4AFZ1_9GAST</name>
<dbReference type="EMBL" id="BLXT01003749">
    <property type="protein sequence ID" value="GFO05551.1"/>
    <property type="molecule type" value="Genomic_DNA"/>
</dbReference>
<proteinExistence type="predicted"/>
<comment type="caution">
    <text evidence="1">The sequence shown here is derived from an EMBL/GenBank/DDBJ whole genome shotgun (WGS) entry which is preliminary data.</text>
</comment>
<accession>A0AAV4AFZ1</accession>